<keyword evidence="4 6" id="KW-0560">Oxidoreductase</keyword>
<dbReference type="InterPro" id="IPR003953">
    <property type="entry name" value="FAD-dep_OxRdtase_2_FAD-bd"/>
</dbReference>
<dbReference type="RefSeq" id="WP_237445041.1">
    <property type="nucleotide sequence ID" value="NZ_CAKLPX010000003.1"/>
</dbReference>
<feature type="domain" description="FAD-dependent oxidoreductase 2 FAD-binding" evidence="5">
    <location>
        <begin position="8"/>
        <end position="548"/>
    </location>
</feature>
<dbReference type="Pfam" id="PF00890">
    <property type="entry name" value="FAD_binding_2"/>
    <property type="match status" value="1"/>
</dbReference>
<evidence type="ECO:0000256" key="4">
    <source>
        <dbReference type="ARBA" id="ARBA00023002"/>
    </source>
</evidence>
<reference evidence="6" key="1">
    <citation type="submission" date="2021-12" db="EMBL/GenBank/DDBJ databases">
        <authorList>
            <person name="Rodrigo-Torres L."/>
            <person name="Arahal R. D."/>
            <person name="Lucena T."/>
        </authorList>
    </citation>
    <scope>NUCLEOTIDE SEQUENCE</scope>
    <source>
        <strain evidence="6">CECT 8267</strain>
    </source>
</reference>
<gene>
    <name evidence="6" type="primary">ksdD</name>
    <name evidence="6" type="ORF">SIN8267_02466</name>
</gene>
<name>A0ABM9AHW8_9GAMM</name>
<keyword evidence="3" id="KW-0274">FAD</keyword>
<comment type="cofactor">
    <cofactor evidence="1">
        <name>FAD</name>
        <dbReference type="ChEBI" id="CHEBI:57692"/>
    </cofactor>
</comment>
<proteinExistence type="predicted"/>
<evidence type="ECO:0000256" key="1">
    <source>
        <dbReference type="ARBA" id="ARBA00001974"/>
    </source>
</evidence>
<dbReference type="SUPFAM" id="SSF56425">
    <property type="entry name" value="Succinate dehydrogenase/fumarate reductase flavoprotein, catalytic domain"/>
    <property type="match status" value="1"/>
</dbReference>
<keyword evidence="7" id="KW-1185">Reference proteome</keyword>
<dbReference type="InterPro" id="IPR050315">
    <property type="entry name" value="FAD-oxidoreductase_2"/>
</dbReference>
<dbReference type="PANTHER" id="PTHR43400">
    <property type="entry name" value="FUMARATE REDUCTASE"/>
    <property type="match status" value="1"/>
</dbReference>
<evidence type="ECO:0000256" key="2">
    <source>
        <dbReference type="ARBA" id="ARBA00022630"/>
    </source>
</evidence>
<comment type="caution">
    <text evidence="6">The sequence shown here is derived from an EMBL/GenBank/DDBJ whole genome shotgun (WGS) entry which is preliminary data.</text>
</comment>
<keyword evidence="2" id="KW-0285">Flavoprotein</keyword>
<evidence type="ECO:0000259" key="5">
    <source>
        <dbReference type="Pfam" id="PF00890"/>
    </source>
</evidence>
<accession>A0ABM9AHW8</accession>
<protein>
    <submittedName>
        <fullName evidence="6">3-oxosteroid 1-dehydrogenase</fullName>
        <ecNumber evidence="6">1.3.99.4</ecNumber>
    </submittedName>
</protein>
<dbReference type="InterPro" id="IPR036188">
    <property type="entry name" value="FAD/NAD-bd_sf"/>
</dbReference>
<dbReference type="Gene3D" id="3.50.50.60">
    <property type="entry name" value="FAD/NAD(P)-binding domain"/>
    <property type="match status" value="2"/>
</dbReference>
<dbReference type="EMBL" id="CAKLPX010000003">
    <property type="protein sequence ID" value="CAH0992347.1"/>
    <property type="molecule type" value="Genomic_DNA"/>
</dbReference>
<dbReference type="GO" id="GO:0047571">
    <property type="term" value="F:3-oxosteroid 1-dehydrogenase activity"/>
    <property type="evidence" value="ECO:0007669"/>
    <property type="project" value="UniProtKB-EC"/>
</dbReference>
<evidence type="ECO:0000256" key="3">
    <source>
        <dbReference type="ARBA" id="ARBA00022827"/>
    </source>
</evidence>
<dbReference type="InterPro" id="IPR027477">
    <property type="entry name" value="Succ_DH/fumarate_Rdtase_cat_sf"/>
</dbReference>
<dbReference type="SUPFAM" id="SSF51905">
    <property type="entry name" value="FAD/NAD(P)-binding domain"/>
    <property type="match status" value="1"/>
</dbReference>
<organism evidence="6 7">
    <name type="scientific">Sinobacterium norvegicum</name>
    <dbReference type="NCBI Taxonomy" id="1641715"/>
    <lineage>
        <taxon>Bacteria</taxon>
        <taxon>Pseudomonadati</taxon>
        <taxon>Pseudomonadota</taxon>
        <taxon>Gammaproteobacteria</taxon>
        <taxon>Cellvibrionales</taxon>
        <taxon>Spongiibacteraceae</taxon>
        <taxon>Sinobacterium</taxon>
    </lineage>
</organism>
<evidence type="ECO:0000313" key="6">
    <source>
        <dbReference type="EMBL" id="CAH0992347.1"/>
    </source>
</evidence>
<sequence length="580" mass="63688">MQWDHEVDVLVIGSGNGAMTAALSAYELGLKDVLLLEKADKFGGTSSVSGGGIWIPNSHYSKAAGAQDSLDEARAYLKDTTPADEVPWQMVDNYLQNAPKMLKFLSERSEHIDYISLGHYPDYYMQSPGARDGHRSLEPQPIKKSDLGDDMHNLVDTHHMIYMLDRIGMTQEEAQILMTRAKGWIGLTMKLFANYLTDFGWLFKNKRSRRITCGSAGVARLFLALKDRNIPLWLESPMKELITEDGKVVGVLAEKNGKPYRIKANKGVILAAGGFEKNQQMRDQYLPKPTNASWSGGVDTNTGDAHIAGMAVGADTRLMNSAWWCTTISAPDEPAPRLAIIEKSMPGSCVVNMRGERIANESQNYMAYQRELFDKHSADSEQVPAYMVFDNRFRKEYVVGPLLTKGLRPDSQLPKSYFENGFMAIADNIDDLADKLGIDKAGLNSTVKNMNEDSVAGKDREFGRGDTAYDQYYGDATVTPNPCMAPINEGPFYAIRIDPGDFGTHGGLQTNINAQVIREDGSAIDGLYACGNCSAAILPTYPGPGSTLGPAMTYGWLAAKHLAGVENEAVFRELQETASA</sequence>
<evidence type="ECO:0000313" key="7">
    <source>
        <dbReference type="Proteomes" id="UP000838100"/>
    </source>
</evidence>
<dbReference type="PANTHER" id="PTHR43400:SF10">
    <property type="entry name" value="3-OXOSTEROID 1-DEHYDROGENASE"/>
    <property type="match status" value="1"/>
</dbReference>
<dbReference type="EC" id="1.3.99.4" evidence="6"/>
<dbReference type="Proteomes" id="UP000838100">
    <property type="component" value="Unassembled WGS sequence"/>
</dbReference>